<evidence type="ECO:0000256" key="4">
    <source>
        <dbReference type="ARBA" id="ARBA00023315"/>
    </source>
</evidence>
<feature type="transmembrane region" description="Helical" evidence="5">
    <location>
        <begin position="232"/>
        <end position="249"/>
    </location>
</feature>
<dbReference type="EMBL" id="LFMY01000002">
    <property type="protein sequence ID" value="OKL62668.1"/>
    <property type="molecule type" value="Genomic_DNA"/>
</dbReference>
<evidence type="ECO:0000313" key="6">
    <source>
        <dbReference type="EMBL" id="OKL62668.1"/>
    </source>
</evidence>
<comment type="pathway">
    <text evidence="1">Secondary metabolite biosynthesis.</text>
</comment>
<comment type="caution">
    <text evidence="6">The sequence shown here is derived from an EMBL/GenBank/DDBJ whole genome shotgun (WGS) entry which is preliminary data.</text>
</comment>
<evidence type="ECO:0000256" key="2">
    <source>
        <dbReference type="ARBA" id="ARBA00009861"/>
    </source>
</evidence>
<dbReference type="STRING" id="1441469.A0A1Q5QA24"/>
<dbReference type="PANTHER" id="PTHR31896:SF69">
    <property type="entry name" value="FAMILY REGULATORY PROTEIN, PUTATIVE (AFU_ORTHOLOGUE AFUA_3G14730)-RELATED"/>
    <property type="match status" value="1"/>
</dbReference>
<evidence type="ECO:0000313" key="7">
    <source>
        <dbReference type="Proteomes" id="UP000214365"/>
    </source>
</evidence>
<dbReference type="OrthoDB" id="21502at2759"/>
<keyword evidence="7" id="KW-1185">Reference proteome</keyword>
<protein>
    <recommendedName>
        <fullName evidence="8">LysR family regulatory protein</fullName>
    </recommendedName>
</protein>
<keyword evidence="5" id="KW-1133">Transmembrane helix</keyword>
<keyword evidence="3" id="KW-0808">Transferase</keyword>
<dbReference type="PANTHER" id="PTHR31896">
    <property type="entry name" value="FAMILY REGULATORY PROTEIN, PUTATIVE (AFU_ORTHOLOGUE AFUA_3G14730)-RELATED"/>
    <property type="match status" value="1"/>
</dbReference>
<dbReference type="RefSeq" id="XP_020122789.1">
    <property type="nucleotide sequence ID" value="XM_020261225.1"/>
</dbReference>
<comment type="similarity">
    <text evidence="2">Belongs to the plant acyltransferase family.</text>
</comment>
<gene>
    <name evidence="6" type="ORF">UA08_01170</name>
</gene>
<name>A0A1Q5QA24_TALAT</name>
<dbReference type="AlphaFoldDB" id="A0A1Q5QA24"/>
<dbReference type="Proteomes" id="UP000214365">
    <property type="component" value="Unassembled WGS sequence"/>
</dbReference>
<keyword evidence="5" id="KW-0472">Membrane</keyword>
<reference evidence="6 7" key="1">
    <citation type="submission" date="2015-06" db="EMBL/GenBank/DDBJ databases">
        <title>Talaromyces atroroseus IBT 11181 draft genome.</title>
        <authorList>
            <person name="Rasmussen K.B."/>
            <person name="Rasmussen S."/>
            <person name="Petersen B."/>
            <person name="Sicheritz-Ponten T."/>
            <person name="Mortensen U.H."/>
            <person name="Thrane U."/>
        </authorList>
    </citation>
    <scope>NUCLEOTIDE SEQUENCE [LARGE SCALE GENOMIC DNA]</scope>
    <source>
        <strain evidence="6 7">IBT 11181</strain>
    </source>
</reference>
<keyword evidence="5" id="KW-0812">Transmembrane</keyword>
<evidence type="ECO:0000256" key="1">
    <source>
        <dbReference type="ARBA" id="ARBA00005179"/>
    </source>
</evidence>
<evidence type="ECO:0000256" key="5">
    <source>
        <dbReference type="SAM" id="Phobius"/>
    </source>
</evidence>
<proteinExistence type="inferred from homology"/>
<keyword evidence="4" id="KW-0012">Acyltransferase</keyword>
<dbReference type="InterPro" id="IPR023213">
    <property type="entry name" value="CAT-like_dom_sf"/>
</dbReference>
<accession>A0A1Q5QA24</accession>
<organism evidence="6 7">
    <name type="scientific">Talaromyces atroroseus</name>
    <dbReference type="NCBI Taxonomy" id="1441469"/>
    <lineage>
        <taxon>Eukaryota</taxon>
        <taxon>Fungi</taxon>
        <taxon>Dikarya</taxon>
        <taxon>Ascomycota</taxon>
        <taxon>Pezizomycotina</taxon>
        <taxon>Eurotiomycetes</taxon>
        <taxon>Eurotiomycetidae</taxon>
        <taxon>Eurotiales</taxon>
        <taxon>Trichocomaceae</taxon>
        <taxon>Talaromyces</taxon>
        <taxon>Talaromyces sect. Trachyspermi</taxon>
    </lineage>
</organism>
<dbReference type="Pfam" id="PF02458">
    <property type="entry name" value="Transferase"/>
    <property type="match status" value="1"/>
</dbReference>
<evidence type="ECO:0000256" key="3">
    <source>
        <dbReference type="ARBA" id="ARBA00022679"/>
    </source>
</evidence>
<dbReference type="InterPro" id="IPR051283">
    <property type="entry name" value="Sec_Metabolite_Acyltrans"/>
</dbReference>
<dbReference type="GO" id="GO:0016746">
    <property type="term" value="F:acyltransferase activity"/>
    <property type="evidence" value="ECO:0007669"/>
    <property type="project" value="UniProtKB-KW"/>
</dbReference>
<sequence length="495" mass="56084">MYFFTSRKQAPATVPSDHVIPLGFWNDMDYARAISLDITLKFNDALDPERLRDSLDTLLKNGGWRKFGARLRRNKDKGLEYHIPEKFDAKRPAFLFSVDKYDIPVSEHKALSQLRSEDRDKPAVLGPFNHLRYDLRSREAPETIDDWLYSDTPQISVHVVTFEDATFVTVSFLHTLMDAIGFAALLNGWTAVLRGKEDEIPPIVGLDDDPLAKVHQVTPASKYVLADKLLKGWNFFWFVVLFIFQLLWYRKDEERIIFMPGKYLKDLRDTALAELSETSSNANGKEGTPFLSESDVLVSWWFRILSKALNMSPKQPLTVMNVFDVRGILAETGSLASADIAMIANVVWPTVVLTTVGDILSKPLSYFASQIRHAIDTHRTKEQVHALAAIQRESTEKSGHPPVFGNPGTFLFTCSNWHRGKLFQKDFSPAVTKQGTPSSGRSNLLGRPSFLFISGKFVRFSPRNAFVVMGKDADGNWWMDSSIRAGLWDRVAEQF</sequence>
<dbReference type="Gene3D" id="3.30.559.10">
    <property type="entry name" value="Chloramphenicol acetyltransferase-like domain"/>
    <property type="match status" value="2"/>
</dbReference>
<evidence type="ECO:0008006" key="8">
    <source>
        <dbReference type="Google" id="ProtNLM"/>
    </source>
</evidence>
<dbReference type="GeneID" id="31000925"/>